<dbReference type="InterPro" id="IPR056823">
    <property type="entry name" value="TEN-like_YD-shell"/>
</dbReference>
<proteinExistence type="predicted"/>
<dbReference type="EMBL" id="JALJXV010000002">
    <property type="protein sequence ID" value="MCP1674016.1"/>
    <property type="molecule type" value="Genomic_DNA"/>
</dbReference>
<dbReference type="AlphaFoldDB" id="A0AAE3KAZ0"/>
<comment type="caution">
    <text evidence="3">The sequence shown here is derived from an EMBL/GenBank/DDBJ whole genome shotgun (WGS) entry which is preliminary data.</text>
</comment>
<keyword evidence="1" id="KW-0677">Repeat</keyword>
<accession>A0AAE3KAZ0</accession>
<dbReference type="Pfam" id="PF25023">
    <property type="entry name" value="TEN_YD-shell"/>
    <property type="match status" value="1"/>
</dbReference>
<dbReference type="Proteomes" id="UP001205843">
    <property type="component" value="Unassembled WGS sequence"/>
</dbReference>
<sequence length="151" mass="16304">MTSAQGVWGSDSIAYDHRGNITLRQINGDTQEYMYSNNRLAIRTFPDTFHAFNYDARGNATADGQALYAYDGAGNLVSADTGAQVISYLYDGAGLLVRSTRAGQSTDRVYADSGLLLGEYDLGGGFREYVHIGTQPVTRIEDATTEVGLAD</sequence>
<reference evidence="3" key="1">
    <citation type="submission" date="2022-03" db="EMBL/GenBank/DDBJ databases">
        <title>Genomic Encyclopedia of Type Strains, Phase III (KMG-III): the genomes of soil and plant-associated and newly described type strains.</title>
        <authorList>
            <person name="Whitman W."/>
        </authorList>
    </citation>
    <scope>NUCLEOTIDE SEQUENCE</scope>
    <source>
        <strain evidence="3">ANL 6-2</strain>
    </source>
</reference>
<keyword evidence="4" id="KW-1185">Reference proteome</keyword>
<name>A0AAE3KAZ0_9GAMM</name>
<evidence type="ECO:0000313" key="4">
    <source>
        <dbReference type="Proteomes" id="UP001205843"/>
    </source>
</evidence>
<evidence type="ECO:0000256" key="1">
    <source>
        <dbReference type="ARBA" id="ARBA00022737"/>
    </source>
</evidence>
<gene>
    <name evidence="3" type="ORF">J2T57_001115</name>
</gene>
<feature type="domain" description="Teneurin-like YD-shell" evidence="2">
    <location>
        <begin position="11"/>
        <end position="112"/>
    </location>
</feature>
<dbReference type="RefSeq" id="WP_253475462.1">
    <property type="nucleotide sequence ID" value="NZ_JALJXV010000002.1"/>
</dbReference>
<evidence type="ECO:0000259" key="2">
    <source>
        <dbReference type="Pfam" id="PF25023"/>
    </source>
</evidence>
<protein>
    <submittedName>
        <fullName evidence="3">YD repeat-containing protein</fullName>
    </submittedName>
</protein>
<organism evidence="3 4">
    <name type="scientific">Natronocella acetinitrilica</name>
    <dbReference type="NCBI Taxonomy" id="414046"/>
    <lineage>
        <taxon>Bacteria</taxon>
        <taxon>Pseudomonadati</taxon>
        <taxon>Pseudomonadota</taxon>
        <taxon>Gammaproteobacteria</taxon>
        <taxon>Chromatiales</taxon>
        <taxon>Ectothiorhodospiraceae</taxon>
        <taxon>Natronocella</taxon>
    </lineage>
</organism>
<dbReference type="NCBIfam" id="TIGR01643">
    <property type="entry name" value="YD_repeat_2x"/>
    <property type="match status" value="1"/>
</dbReference>
<evidence type="ECO:0000313" key="3">
    <source>
        <dbReference type="EMBL" id="MCP1674016.1"/>
    </source>
</evidence>
<dbReference type="Gene3D" id="2.180.10.10">
    <property type="entry name" value="RHS repeat-associated core"/>
    <property type="match status" value="1"/>
</dbReference>
<dbReference type="InterPro" id="IPR006530">
    <property type="entry name" value="YD"/>
</dbReference>